<dbReference type="Pfam" id="PF00483">
    <property type="entry name" value="NTP_transferase"/>
    <property type="match status" value="1"/>
</dbReference>
<name>A0A7G2D5R0_9EURY</name>
<dbReference type="AlphaFoldDB" id="A0A7G2D5R0"/>
<sequence length="364" mass="40590">MLVMKAVILAGGRGTRLLPLTVYRPKPMIPFFNRPLMEYAVQNLVKAGVNEIYVLVGYLKERIIDYFGDGSSWGVRMRYSNGDNIKLGTAGATKKVVKNMAETFFVVSSDVLTNLDLKALYEYHRRKKALATIALSRVEDPTQYGIAVINDDGRILRFKEKPKPEEAFSNLVNAGIYVFEPEAFDLVPKGKNFDFSKDLFPRMLENDLALYGFPFNEYWNDVGRPSSYLQATEDVFHGRLLLPELRTEGLKGNLEHGGALVTGRRCVLRRPGIRGFAVLGDDVEIGRNVKIERSVIFSGAVIEDGAEIREAIIGENVRIGKGVVIQPGSVIGDNTLIEDFSKIGSNVKIWVESRIGKESIILPD</sequence>
<comment type="subcellular location">
    <subcellularLocation>
        <location evidence="1">Cytoplasm</location>
        <location evidence="1">Cytosol</location>
    </subcellularLocation>
</comment>
<gene>
    <name evidence="8" type="ORF">TIRI35C_0649</name>
</gene>
<dbReference type="Gene3D" id="3.90.550.10">
    <property type="entry name" value="Spore Coat Polysaccharide Biosynthesis Protein SpsA, Chain A"/>
    <property type="match status" value="1"/>
</dbReference>
<dbReference type="InterPro" id="IPR005835">
    <property type="entry name" value="NTP_transferase_dom"/>
</dbReference>
<keyword evidence="4" id="KW-0396">Initiation factor</keyword>
<evidence type="ECO:0000256" key="3">
    <source>
        <dbReference type="ARBA" id="ARBA00022490"/>
    </source>
</evidence>
<dbReference type="InterPro" id="IPR029044">
    <property type="entry name" value="Nucleotide-diphossugar_trans"/>
</dbReference>
<feature type="domain" description="Nucleotidyl transferase" evidence="6">
    <location>
        <begin position="5"/>
        <end position="235"/>
    </location>
</feature>
<feature type="domain" description="EIF2B subunit epsilon/gamma LbH" evidence="7">
    <location>
        <begin position="277"/>
        <end position="339"/>
    </location>
</feature>
<reference evidence="8 9" key="1">
    <citation type="submission" date="2020-09" db="EMBL/GenBank/DDBJ databases">
        <authorList>
            <person name="Courtine D."/>
        </authorList>
    </citation>
    <scope>NUCLEOTIDE SEQUENCE [LARGE SCALE GENOMIC DNA]</scope>
    <source>
        <strain evidence="8 9">IRI35c</strain>
    </source>
</reference>
<evidence type="ECO:0000313" key="8">
    <source>
        <dbReference type="EMBL" id="CAD5243803.1"/>
    </source>
</evidence>
<dbReference type="EMBL" id="LR881183">
    <property type="protein sequence ID" value="CAD5243803.1"/>
    <property type="molecule type" value="Genomic_DNA"/>
</dbReference>
<dbReference type="InterPro" id="IPR056764">
    <property type="entry name" value="LbH_EIF2B3/5"/>
</dbReference>
<evidence type="ECO:0000256" key="1">
    <source>
        <dbReference type="ARBA" id="ARBA00004514"/>
    </source>
</evidence>
<keyword evidence="9" id="KW-1185">Reference proteome</keyword>
<organism evidence="8 9">
    <name type="scientific">Thermococcus camini</name>
    <dbReference type="NCBI Taxonomy" id="2016373"/>
    <lineage>
        <taxon>Archaea</taxon>
        <taxon>Methanobacteriati</taxon>
        <taxon>Methanobacteriota</taxon>
        <taxon>Thermococci</taxon>
        <taxon>Thermococcales</taxon>
        <taxon>Thermococcaceae</taxon>
        <taxon>Thermococcus</taxon>
    </lineage>
</organism>
<keyword evidence="3" id="KW-0963">Cytoplasm</keyword>
<dbReference type="PANTHER" id="PTHR22572">
    <property type="entry name" value="SUGAR-1-PHOSPHATE GUANYL TRANSFERASE"/>
    <property type="match status" value="1"/>
</dbReference>
<evidence type="ECO:0000256" key="4">
    <source>
        <dbReference type="ARBA" id="ARBA00022540"/>
    </source>
</evidence>
<dbReference type="Proteomes" id="UP000516304">
    <property type="component" value="Chromosome TIRI35C"/>
</dbReference>
<dbReference type="SUPFAM" id="SSF53448">
    <property type="entry name" value="Nucleotide-diphospho-sugar transferases"/>
    <property type="match status" value="1"/>
</dbReference>
<evidence type="ECO:0000256" key="2">
    <source>
        <dbReference type="ARBA" id="ARBA00013414"/>
    </source>
</evidence>
<dbReference type="InterPro" id="IPR050486">
    <property type="entry name" value="Mannose-1P_guanyltransferase"/>
</dbReference>
<evidence type="ECO:0000313" key="9">
    <source>
        <dbReference type="Proteomes" id="UP000516304"/>
    </source>
</evidence>
<evidence type="ECO:0000259" key="6">
    <source>
        <dbReference type="Pfam" id="PF00483"/>
    </source>
</evidence>
<keyword evidence="5" id="KW-0648">Protein biosynthesis</keyword>
<dbReference type="SUPFAM" id="SSF51161">
    <property type="entry name" value="Trimeric LpxA-like enzymes"/>
    <property type="match status" value="1"/>
</dbReference>
<dbReference type="Pfam" id="PF25084">
    <property type="entry name" value="LbH_EIF2B"/>
    <property type="match status" value="1"/>
</dbReference>
<dbReference type="Gene3D" id="2.160.10.10">
    <property type="entry name" value="Hexapeptide repeat proteins"/>
    <property type="match status" value="1"/>
</dbReference>
<dbReference type="InterPro" id="IPR011004">
    <property type="entry name" value="Trimer_LpxA-like_sf"/>
</dbReference>
<protein>
    <recommendedName>
        <fullName evidence="2">Bifunctional protein GlmU</fullName>
    </recommendedName>
</protein>
<proteinExistence type="predicted"/>
<evidence type="ECO:0000259" key="7">
    <source>
        <dbReference type="Pfam" id="PF25084"/>
    </source>
</evidence>
<dbReference type="CDD" id="cd04181">
    <property type="entry name" value="NTP_transferase"/>
    <property type="match status" value="1"/>
</dbReference>
<evidence type="ECO:0000256" key="5">
    <source>
        <dbReference type="ARBA" id="ARBA00022917"/>
    </source>
</evidence>
<accession>A0A7G2D5R0</accession>
<dbReference type="KEGG" id="tcq:TIRI35C_0649"/>